<accession>A0A9P9KQI1</accession>
<sequence length="154" mass="17293">MASSLDQLIRNCVRAFGVLDIQLENPSIANTPKSDAVVRFKNLQSRFTRWSRNAGALQAGADTLDQKLQNNTRVKLQAIRLLSHSDGKQPSEIEDLVQLGTVNKTEFPERTICPLCKKGLRNMETYRDHIGKHQKQLALFAIPFGFTCSNCTYA</sequence>
<comment type="caution">
    <text evidence="1">The sequence shown here is derived from an EMBL/GenBank/DDBJ whole genome shotgun (WGS) entry which is preliminary data.</text>
</comment>
<dbReference type="AlphaFoldDB" id="A0A9P9KQI1"/>
<dbReference type="OrthoDB" id="6133115at2759"/>
<evidence type="ECO:0000313" key="1">
    <source>
        <dbReference type="EMBL" id="KAH7266666.1"/>
    </source>
</evidence>
<dbReference type="RefSeq" id="XP_046054486.1">
    <property type="nucleotide sequence ID" value="XM_046184931.1"/>
</dbReference>
<evidence type="ECO:0000313" key="2">
    <source>
        <dbReference type="Proteomes" id="UP000720189"/>
    </source>
</evidence>
<dbReference type="Proteomes" id="UP000720189">
    <property type="component" value="Unassembled WGS sequence"/>
</dbReference>
<gene>
    <name evidence="1" type="ORF">BKA55DRAFT_148157</name>
</gene>
<proteinExistence type="predicted"/>
<organism evidence="1 2">
    <name type="scientific">Fusarium redolens</name>
    <dbReference type="NCBI Taxonomy" id="48865"/>
    <lineage>
        <taxon>Eukaryota</taxon>
        <taxon>Fungi</taxon>
        <taxon>Dikarya</taxon>
        <taxon>Ascomycota</taxon>
        <taxon>Pezizomycotina</taxon>
        <taxon>Sordariomycetes</taxon>
        <taxon>Hypocreomycetidae</taxon>
        <taxon>Hypocreales</taxon>
        <taxon>Nectriaceae</taxon>
        <taxon>Fusarium</taxon>
        <taxon>Fusarium redolens species complex</taxon>
    </lineage>
</organism>
<dbReference type="GeneID" id="70214885"/>
<name>A0A9P9KQI1_FUSRE</name>
<keyword evidence="2" id="KW-1185">Reference proteome</keyword>
<reference evidence="1" key="1">
    <citation type="journal article" date="2021" name="Nat. Commun.">
        <title>Genetic determinants of endophytism in the Arabidopsis root mycobiome.</title>
        <authorList>
            <person name="Mesny F."/>
            <person name="Miyauchi S."/>
            <person name="Thiergart T."/>
            <person name="Pickel B."/>
            <person name="Atanasova L."/>
            <person name="Karlsson M."/>
            <person name="Huettel B."/>
            <person name="Barry K.W."/>
            <person name="Haridas S."/>
            <person name="Chen C."/>
            <person name="Bauer D."/>
            <person name="Andreopoulos W."/>
            <person name="Pangilinan J."/>
            <person name="LaButti K."/>
            <person name="Riley R."/>
            <person name="Lipzen A."/>
            <person name="Clum A."/>
            <person name="Drula E."/>
            <person name="Henrissat B."/>
            <person name="Kohler A."/>
            <person name="Grigoriev I.V."/>
            <person name="Martin F.M."/>
            <person name="Hacquard S."/>
        </authorList>
    </citation>
    <scope>NUCLEOTIDE SEQUENCE</scope>
    <source>
        <strain evidence="1">MPI-CAGE-AT-0023</strain>
    </source>
</reference>
<evidence type="ECO:0008006" key="3">
    <source>
        <dbReference type="Google" id="ProtNLM"/>
    </source>
</evidence>
<dbReference type="EMBL" id="JAGMUX010000002">
    <property type="protein sequence ID" value="KAH7266666.1"/>
    <property type="molecule type" value="Genomic_DNA"/>
</dbReference>
<protein>
    <recommendedName>
        <fullName evidence="3">C2H2-type domain-containing protein</fullName>
    </recommendedName>
</protein>